<dbReference type="STRING" id="1077348.A0A2G8S3J9"/>
<protein>
    <recommendedName>
        <fullName evidence="3">DUF1479-domain-containing protein</fullName>
    </recommendedName>
</protein>
<dbReference type="InterPro" id="IPR010856">
    <property type="entry name" value="Gig2-like"/>
</dbReference>
<dbReference type="Pfam" id="PF07350">
    <property type="entry name" value="Gig2-like"/>
    <property type="match status" value="1"/>
</dbReference>
<reference evidence="1 2" key="1">
    <citation type="journal article" date="2015" name="Sci. Rep.">
        <title>Chromosome-level genome map provides insights into diverse defense mechanisms in the medicinal fungus Ganoderma sinense.</title>
        <authorList>
            <person name="Zhu Y."/>
            <person name="Xu J."/>
            <person name="Sun C."/>
            <person name="Zhou S."/>
            <person name="Xu H."/>
            <person name="Nelson D.R."/>
            <person name="Qian J."/>
            <person name="Song J."/>
            <person name="Luo H."/>
            <person name="Xiang L."/>
            <person name="Li Y."/>
            <person name="Xu Z."/>
            <person name="Ji A."/>
            <person name="Wang L."/>
            <person name="Lu S."/>
            <person name="Hayward A."/>
            <person name="Sun W."/>
            <person name="Li X."/>
            <person name="Schwartz D.C."/>
            <person name="Wang Y."/>
            <person name="Chen S."/>
        </authorList>
    </citation>
    <scope>NUCLEOTIDE SEQUENCE [LARGE SCALE GENOMIC DNA]</scope>
    <source>
        <strain evidence="1 2">ZZ0214-1</strain>
    </source>
</reference>
<gene>
    <name evidence="1" type="ORF">GSI_09514</name>
</gene>
<evidence type="ECO:0000313" key="1">
    <source>
        <dbReference type="EMBL" id="PIL28363.1"/>
    </source>
</evidence>
<organism evidence="1 2">
    <name type="scientific">Ganoderma sinense ZZ0214-1</name>
    <dbReference type="NCBI Taxonomy" id="1077348"/>
    <lineage>
        <taxon>Eukaryota</taxon>
        <taxon>Fungi</taxon>
        <taxon>Dikarya</taxon>
        <taxon>Basidiomycota</taxon>
        <taxon>Agaricomycotina</taxon>
        <taxon>Agaricomycetes</taxon>
        <taxon>Polyporales</taxon>
        <taxon>Polyporaceae</taxon>
        <taxon>Ganoderma</taxon>
    </lineage>
</organism>
<name>A0A2G8S3J9_9APHY</name>
<dbReference type="OrthoDB" id="8249012at2759"/>
<dbReference type="AlphaFoldDB" id="A0A2G8S3J9"/>
<dbReference type="SUPFAM" id="SSF51197">
    <property type="entry name" value="Clavaminate synthase-like"/>
    <property type="match status" value="1"/>
</dbReference>
<keyword evidence="2" id="KW-1185">Reference proteome</keyword>
<dbReference type="Gene3D" id="2.60.120.330">
    <property type="entry name" value="B-lactam Antibiotic, Isopenicillin N Synthase, Chain"/>
    <property type="match status" value="1"/>
</dbReference>
<dbReference type="EMBL" id="AYKW01000024">
    <property type="protein sequence ID" value="PIL28363.1"/>
    <property type="molecule type" value="Genomic_DNA"/>
</dbReference>
<dbReference type="PANTHER" id="PTHR30613">
    <property type="entry name" value="UNCHARACTERIZED PROTEIN YBIU-RELATED"/>
    <property type="match status" value="1"/>
</dbReference>
<dbReference type="Proteomes" id="UP000230002">
    <property type="component" value="Unassembled WGS sequence"/>
</dbReference>
<proteinExistence type="predicted"/>
<comment type="caution">
    <text evidence="1">The sequence shown here is derived from an EMBL/GenBank/DDBJ whole genome shotgun (WGS) entry which is preliminary data.</text>
</comment>
<dbReference type="InterPro" id="IPR027443">
    <property type="entry name" value="IPNS-like_sf"/>
</dbReference>
<accession>A0A2G8S3J9</accession>
<evidence type="ECO:0000313" key="2">
    <source>
        <dbReference type="Proteomes" id="UP000230002"/>
    </source>
</evidence>
<sequence>MSKPSDFGPLPLRFSELKKEIAASIPDFETRATKAWGEILVELDKVTKEIAAKGSANVPEVNFTELGTLTPERVKEIRNKGCLVIRDIVDDQEARTWQAWLRDYVSKNPVPGFPADDKQFFEVYWAKSQIRARSHPNVLSATTWLNKMYRTKNGEKAEGIDLETPLVYADRFRIRRPGIQWDAHPPHVDGGGIERWEDKAFRACFHDILSGNWREHDPYNLENRINAKSSLYGRPNQATVFRTFQGWLALSETAPNEGTLQVFPNVMLSNAYTILRPFFAPKESADPESFDPNDWQLDTTSPEFHGIYANRGGFVGPRPTPKTHPHLRLEQTMVSMPKVYPGDMVFWHCDGIHAVERQHTGKEDSVVMYIPATPHTAINAAYVEKQRESFLAGVAPPDFPRTQGEADYAGVGRADDIESAVGRRAMGFAIEVV</sequence>
<evidence type="ECO:0008006" key="3">
    <source>
        <dbReference type="Google" id="ProtNLM"/>
    </source>
</evidence>
<dbReference type="PANTHER" id="PTHR30613:SF1">
    <property type="entry name" value="DUF1479 DOMAIN PROTEIN (AFU_ORTHOLOGUE AFUA_5G09280)"/>
    <property type="match status" value="1"/>
</dbReference>